<dbReference type="InterPro" id="IPR036097">
    <property type="entry name" value="HisK_dim/P_sf"/>
</dbReference>
<dbReference type="SUPFAM" id="SSF47384">
    <property type="entry name" value="Homodimeric domain of signal transducing histidine kinase"/>
    <property type="match status" value="1"/>
</dbReference>
<feature type="domain" description="Histidine kinase" evidence="6">
    <location>
        <begin position="188"/>
        <end position="394"/>
    </location>
</feature>
<dbReference type="SUPFAM" id="SSF55874">
    <property type="entry name" value="ATPase domain of HSP90 chaperone/DNA topoisomerase II/histidine kinase"/>
    <property type="match status" value="1"/>
</dbReference>
<dbReference type="PANTHER" id="PTHR43547">
    <property type="entry name" value="TWO-COMPONENT HISTIDINE KINASE"/>
    <property type="match status" value="1"/>
</dbReference>
<dbReference type="Pfam" id="PF00512">
    <property type="entry name" value="HisKA"/>
    <property type="match status" value="1"/>
</dbReference>
<dbReference type="InterPro" id="IPR011006">
    <property type="entry name" value="CheY-like_superfamily"/>
</dbReference>
<keyword evidence="9" id="KW-1185">Reference proteome</keyword>
<proteinExistence type="predicted"/>
<evidence type="ECO:0000256" key="1">
    <source>
        <dbReference type="ARBA" id="ARBA00000085"/>
    </source>
</evidence>
<organism evidence="8 9">
    <name type="scientific">Trichlorobacter thiogenes</name>
    <dbReference type="NCBI Taxonomy" id="115783"/>
    <lineage>
        <taxon>Bacteria</taxon>
        <taxon>Pseudomonadati</taxon>
        <taxon>Thermodesulfobacteriota</taxon>
        <taxon>Desulfuromonadia</taxon>
        <taxon>Geobacterales</taxon>
        <taxon>Geobacteraceae</taxon>
        <taxon>Trichlorobacter</taxon>
    </lineage>
</organism>
<keyword evidence="8" id="KW-0418">Kinase</keyword>
<dbReference type="Proteomes" id="UP000190102">
    <property type="component" value="Unassembled WGS sequence"/>
</dbReference>
<dbReference type="Gene3D" id="3.30.565.10">
    <property type="entry name" value="Histidine kinase-like ATPase, C-terminal domain"/>
    <property type="match status" value="1"/>
</dbReference>
<sequence>MHPGDLAVTTTVLVVDDDPAIQTMLSIILQRRGYRVLTAGTAADGLAQLAAHQPELVLMDYQLPDRNGLSALLEIKAQYPSCYVIMATGRGNEELAVELMKAGASEYLLKPFDTRILSDRIEGVLKLREIELANQALQAEREHLLLEIETWNRELQTRVQERTEALHRAQSEIAQTEKLAALGYLAAGMAHEIRNPLNSISLFTQLLGQGVEEVEIGDYLSKILKEVDRIDGIIRKLVDAANRTRLVVDDIRLDQVVQDALEIFSPQIEARQIKVSFNCPEAVPPIKADRTELEQIFTNLLMNAVEELPQGGQLSIQITSPEGLIEIRVADNGSGIAAEHLEAIFKPFFSTKSRGTGIGLPVARRIARLYHGNVVVEQTSKAGTTFLVTIPREQAKGTH</sequence>
<dbReference type="EMBL" id="FUWR01000001">
    <property type="protein sequence ID" value="SJZ38242.1"/>
    <property type="molecule type" value="Genomic_DNA"/>
</dbReference>
<evidence type="ECO:0000256" key="2">
    <source>
        <dbReference type="ARBA" id="ARBA00012438"/>
    </source>
</evidence>
<dbReference type="CDD" id="cd00156">
    <property type="entry name" value="REC"/>
    <property type="match status" value="1"/>
</dbReference>
<dbReference type="PROSITE" id="PS50109">
    <property type="entry name" value="HIS_KIN"/>
    <property type="match status" value="1"/>
</dbReference>
<dbReference type="SUPFAM" id="SSF52172">
    <property type="entry name" value="CheY-like"/>
    <property type="match status" value="1"/>
</dbReference>
<evidence type="ECO:0000259" key="7">
    <source>
        <dbReference type="PROSITE" id="PS50110"/>
    </source>
</evidence>
<accession>A0A1T4K754</accession>
<dbReference type="SMART" id="SM00448">
    <property type="entry name" value="REC"/>
    <property type="match status" value="1"/>
</dbReference>
<reference evidence="9" key="1">
    <citation type="submission" date="2017-02" db="EMBL/GenBank/DDBJ databases">
        <authorList>
            <person name="Varghese N."/>
            <person name="Submissions S."/>
        </authorList>
    </citation>
    <scope>NUCLEOTIDE SEQUENCE [LARGE SCALE GENOMIC DNA]</scope>
    <source>
        <strain evidence="9">ATCC BAA-34</strain>
    </source>
</reference>
<comment type="catalytic activity">
    <reaction evidence="1">
        <text>ATP + protein L-histidine = ADP + protein N-phospho-L-histidine.</text>
        <dbReference type="EC" id="2.7.13.3"/>
    </reaction>
</comment>
<evidence type="ECO:0000313" key="9">
    <source>
        <dbReference type="Proteomes" id="UP000190102"/>
    </source>
</evidence>
<evidence type="ECO:0000256" key="3">
    <source>
        <dbReference type="ARBA" id="ARBA00022553"/>
    </source>
</evidence>
<dbReference type="RefSeq" id="WP_078788660.1">
    <property type="nucleotide sequence ID" value="NZ_FUWR01000001.1"/>
</dbReference>
<dbReference type="AlphaFoldDB" id="A0A1T4K754"/>
<dbReference type="InterPro" id="IPR036890">
    <property type="entry name" value="HATPase_C_sf"/>
</dbReference>
<feature type="domain" description="Response regulatory" evidence="7">
    <location>
        <begin position="11"/>
        <end position="125"/>
    </location>
</feature>
<keyword evidence="3 4" id="KW-0597">Phosphoprotein</keyword>
<dbReference type="PRINTS" id="PR00344">
    <property type="entry name" value="BCTRLSENSOR"/>
</dbReference>
<feature type="coiled-coil region" evidence="5">
    <location>
        <begin position="127"/>
        <end position="179"/>
    </location>
</feature>
<dbReference type="InterPro" id="IPR001789">
    <property type="entry name" value="Sig_transdc_resp-reg_receiver"/>
</dbReference>
<dbReference type="InterPro" id="IPR005467">
    <property type="entry name" value="His_kinase_dom"/>
</dbReference>
<dbReference type="Pfam" id="PF02518">
    <property type="entry name" value="HATPase_c"/>
    <property type="match status" value="1"/>
</dbReference>
<protein>
    <recommendedName>
        <fullName evidence="2">histidine kinase</fullName>
        <ecNumber evidence="2">2.7.13.3</ecNumber>
    </recommendedName>
</protein>
<dbReference type="InterPro" id="IPR003661">
    <property type="entry name" value="HisK_dim/P_dom"/>
</dbReference>
<dbReference type="SMART" id="SM00387">
    <property type="entry name" value="HATPase_c"/>
    <property type="match status" value="1"/>
</dbReference>
<dbReference type="PANTHER" id="PTHR43547:SF2">
    <property type="entry name" value="HYBRID SIGNAL TRANSDUCTION HISTIDINE KINASE C"/>
    <property type="match status" value="1"/>
</dbReference>
<dbReference type="InterPro" id="IPR004358">
    <property type="entry name" value="Sig_transdc_His_kin-like_C"/>
</dbReference>
<dbReference type="CDD" id="cd00082">
    <property type="entry name" value="HisKA"/>
    <property type="match status" value="1"/>
</dbReference>
<name>A0A1T4K754_9BACT</name>
<feature type="modified residue" description="4-aspartylphosphate" evidence="4">
    <location>
        <position position="60"/>
    </location>
</feature>
<keyword evidence="5" id="KW-0175">Coiled coil</keyword>
<dbReference type="OrthoDB" id="9805967at2"/>
<evidence type="ECO:0000256" key="4">
    <source>
        <dbReference type="PROSITE-ProRule" id="PRU00169"/>
    </source>
</evidence>
<dbReference type="GO" id="GO:0000155">
    <property type="term" value="F:phosphorelay sensor kinase activity"/>
    <property type="evidence" value="ECO:0007669"/>
    <property type="project" value="InterPro"/>
</dbReference>
<evidence type="ECO:0000256" key="5">
    <source>
        <dbReference type="SAM" id="Coils"/>
    </source>
</evidence>
<dbReference type="STRING" id="115783.SAMN02745119_00367"/>
<dbReference type="InterPro" id="IPR003594">
    <property type="entry name" value="HATPase_dom"/>
</dbReference>
<dbReference type="Gene3D" id="1.10.287.130">
    <property type="match status" value="1"/>
</dbReference>
<dbReference type="Pfam" id="PF00072">
    <property type="entry name" value="Response_reg"/>
    <property type="match status" value="1"/>
</dbReference>
<evidence type="ECO:0000259" key="6">
    <source>
        <dbReference type="PROSITE" id="PS50109"/>
    </source>
</evidence>
<dbReference type="EC" id="2.7.13.3" evidence="2"/>
<dbReference type="SMART" id="SM00388">
    <property type="entry name" value="HisKA"/>
    <property type="match status" value="1"/>
</dbReference>
<gene>
    <name evidence="8" type="ORF">SAMN02745119_00367</name>
</gene>
<evidence type="ECO:0000313" key="8">
    <source>
        <dbReference type="EMBL" id="SJZ38242.1"/>
    </source>
</evidence>
<dbReference type="Gene3D" id="3.40.50.2300">
    <property type="match status" value="1"/>
</dbReference>
<keyword evidence="8" id="KW-0808">Transferase</keyword>
<dbReference type="PROSITE" id="PS50110">
    <property type="entry name" value="RESPONSE_REGULATORY"/>
    <property type="match status" value="1"/>
</dbReference>